<protein>
    <submittedName>
        <fullName evidence="1">Uncharacterized protein</fullName>
    </submittedName>
</protein>
<comment type="caution">
    <text evidence="1">The sequence shown here is derived from an EMBL/GenBank/DDBJ whole genome shotgun (WGS) entry which is preliminary data.</text>
</comment>
<reference evidence="1" key="1">
    <citation type="submission" date="2023-08" db="EMBL/GenBank/DDBJ databases">
        <title>Chromosome-level Genome Assembly of mud carp (Cirrhinus molitorella).</title>
        <authorList>
            <person name="Liu H."/>
        </authorList>
    </citation>
    <scope>NUCLEOTIDE SEQUENCE</scope>
    <source>
        <strain evidence="1">Prfri</strain>
        <tissue evidence="1">Muscle</tissue>
    </source>
</reference>
<dbReference type="EMBL" id="JAUYZG010000019">
    <property type="protein sequence ID" value="KAK2878677.1"/>
    <property type="molecule type" value="Genomic_DNA"/>
</dbReference>
<organism evidence="1 2">
    <name type="scientific">Cirrhinus molitorella</name>
    <name type="common">mud carp</name>
    <dbReference type="NCBI Taxonomy" id="172907"/>
    <lineage>
        <taxon>Eukaryota</taxon>
        <taxon>Metazoa</taxon>
        <taxon>Chordata</taxon>
        <taxon>Craniata</taxon>
        <taxon>Vertebrata</taxon>
        <taxon>Euteleostomi</taxon>
        <taxon>Actinopterygii</taxon>
        <taxon>Neopterygii</taxon>
        <taxon>Teleostei</taxon>
        <taxon>Ostariophysi</taxon>
        <taxon>Cypriniformes</taxon>
        <taxon>Cyprinidae</taxon>
        <taxon>Labeoninae</taxon>
        <taxon>Labeonini</taxon>
        <taxon>Cirrhinus</taxon>
    </lineage>
</organism>
<name>A0AA88PFK6_9TELE</name>
<dbReference type="AlphaFoldDB" id="A0AA88PFK6"/>
<evidence type="ECO:0000313" key="2">
    <source>
        <dbReference type="Proteomes" id="UP001187343"/>
    </source>
</evidence>
<gene>
    <name evidence="1" type="ORF">Q8A67_019468</name>
</gene>
<dbReference type="Proteomes" id="UP001187343">
    <property type="component" value="Unassembled WGS sequence"/>
</dbReference>
<accession>A0AA88PFK6</accession>
<keyword evidence="2" id="KW-1185">Reference proteome</keyword>
<sequence>MTGAGLRRGRVETVGVLCSGASSFAAPLKHNGGSKPIQPHAEFGPVQTASAQTSPVLEPTIFNLKREAWLPPQTPAELLHPLSPSPPPWRSALPLKWHKMFGVGREQHDSEIDIPPRPLPRQYVAFLGLINVIDGRGEQQEGPLL</sequence>
<evidence type="ECO:0000313" key="1">
    <source>
        <dbReference type="EMBL" id="KAK2878677.1"/>
    </source>
</evidence>
<proteinExistence type="predicted"/>